<dbReference type="EC" id="5.6.2.4" evidence="15"/>
<dbReference type="InterPro" id="IPR048960">
    <property type="entry name" value="POLQ-like_helical"/>
</dbReference>
<dbReference type="GO" id="GO:0043138">
    <property type="term" value="F:3'-5' DNA helicase activity"/>
    <property type="evidence" value="ECO:0007669"/>
    <property type="project" value="UniProtKB-EC"/>
</dbReference>
<dbReference type="SMART" id="SM00487">
    <property type="entry name" value="DEXDc"/>
    <property type="match status" value="1"/>
</dbReference>
<dbReference type="InterPro" id="IPR001650">
    <property type="entry name" value="Helicase_C-like"/>
</dbReference>
<comment type="catalytic activity">
    <reaction evidence="16">
        <text>ATP + H2O = ADP + phosphate + H(+)</text>
        <dbReference type="Rhea" id="RHEA:13065"/>
        <dbReference type="ChEBI" id="CHEBI:15377"/>
        <dbReference type="ChEBI" id="CHEBI:15378"/>
        <dbReference type="ChEBI" id="CHEBI:30616"/>
        <dbReference type="ChEBI" id="CHEBI:43474"/>
        <dbReference type="ChEBI" id="CHEBI:456216"/>
        <dbReference type="EC" id="5.6.2.4"/>
    </reaction>
</comment>
<evidence type="ECO:0000256" key="5">
    <source>
        <dbReference type="ARBA" id="ARBA00022741"/>
    </source>
</evidence>
<evidence type="ECO:0000256" key="18">
    <source>
        <dbReference type="ARBA" id="ARBA00069099"/>
    </source>
</evidence>
<feature type="domain" description="Helicase C-terminal" evidence="23">
    <location>
        <begin position="525"/>
        <end position="709"/>
    </location>
</feature>
<name>A0A7K9EV82_BARMA</name>
<keyword evidence="11" id="KW-0234">DNA repair</keyword>
<dbReference type="FunFam" id="1.10.3380.20:FF:000002">
    <property type="entry name" value="helicase POLQ-like isoform X1"/>
    <property type="match status" value="1"/>
</dbReference>
<evidence type="ECO:0000256" key="13">
    <source>
        <dbReference type="ARBA" id="ARBA00023242"/>
    </source>
</evidence>
<dbReference type="SUPFAM" id="SSF158702">
    <property type="entry name" value="Sec63 N-terminal domain-like"/>
    <property type="match status" value="1"/>
</dbReference>
<evidence type="ECO:0000256" key="16">
    <source>
        <dbReference type="ARBA" id="ARBA00048988"/>
    </source>
</evidence>
<dbReference type="InterPro" id="IPR014001">
    <property type="entry name" value="Helicase_ATP-bd"/>
</dbReference>
<evidence type="ECO:0000256" key="15">
    <source>
        <dbReference type="ARBA" id="ARBA00034808"/>
    </source>
</evidence>
<dbReference type="FunFam" id="3.40.50.300:FF:001293">
    <property type="entry name" value="helicase POLQ-like isoform X5"/>
    <property type="match status" value="1"/>
</dbReference>
<keyword evidence="9" id="KW-0067">ATP-binding</keyword>
<dbReference type="SUPFAM" id="SSF52540">
    <property type="entry name" value="P-loop containing nucleoside triphosphate hydrolases"/>
    <property type="match status" value="1"/>
</dbReference>
<dbReference type="InterPro" id="IPR050474">
    <property type="entry name" value="Hel308_SKI2-like"/>
</dbReference>
<reference evidence="24 25" key="1">
    <citation type="submission" date="2019-09" db="EMBL/GenBank/DDBJ databases">
        <title>Bird 10,000 Genomes (B10K) Project - Family phase.</title>
        <authorList>
            <person name="Zhang G."/>
        </authorList>
    </citation>
    <scope>NUCLEOTIDE SEQUENCE [LARGE SCALE GENOMIC DNA]</scope>
    <source>
        <strain evidence="24">B10K-DU-001-21</strain>
        <tissue evidence="24">Muscle</tissue>
    </source>
</reference>
<comment type="catalytic activity">
    <reaction evidence="14">
        <text>Couples ATP hydrolysis with the unwinding of duplex DNA by translocating in the 3'-5' direction.</text>
        <dbReference type="EC" id="5.6.2.4"/>
    </reaction>
</comment>
<comment type="similarity">
    <text evidence="3">Belongs to the helicase family. SKI2 subfamily.</text>
</comment>
<organism evidence="24 25">
    <name type="scientific">Baryphthengus martii</name>
    <name type="common">Rufous motmot</name>
    <dbReference type="NCBI Taxonomy" id="176943"/>
    <lineage>
        <taxon>Eukaryota</taxon>
        <taxon>Metazoa</taxon>
        <taxon>Chordata</taxon>
        <taxon>Craniata</taxon>
        <taxon>Vertebrata</taxon>
        <taxon>Euteleostomi</taxon>
        <taxon>Archelosauria</taxon>
        <taxon>Archosauria</taxon>
        <taxon>Dinosauria</taxon>
        <taxon>Saurischia</taxon>
        <taxon>Theropoda</taxon>
        <taxon>Coelurosauria</taxon>
        <taxon>Aves</taxon>
        <taxon>Neognathae</taxon>
        <taxon>Neoaves</taxon>
        <taxon>Telluraves</taxon>
        <taxon>Coraciimorphae</taxon>
        <taxon>Coraciiformes</taxon>
        <taxon>Momotidae</taxon>
        <taxon>Baryphthengus</taxon>
    </lineage>
</organism>
<dbReference type="GO" id="GO:0005634">
    <property type="term" value="C:nucleus"/>
    <property type="evidence" value="ECO:0007669"/>
    <property type="project" value="UniProtKB-SubCell"/>
</dbReference>
<feature type="non-terminal residue" evidence="24">
    <location>
        <position position="1021"/>
    </location>
</feature>
<dbReference type="Pfam" id="PF00271">
    <property type="entry name" value="Helicase_C"/>
    <property type="match status" value="1"/>
</dbReference>
<evidence type="ECO:0000256" key="3">
    <source>
        <dbReference type="ARBA" id="ARBA00010140"/>
    </source>
</evidence>
<dbReference type="FunFam" id="1.10.150.20:FF:000058">
    <property type="entry name" value="Helicase, POLQ like"/>
    <property type="match status" value="1"/>
</dbReference>
<dbReference type="SMART" id="SM00490">
    <property type="entry name" value="HELICc"/>
    <property type="match status" value="1"/>
</dbReference>
<dbReference type="GO" id="GO:0005524">
    <property type="term" value="F:ATP binding"/>
    <property type="evidence" value="ECO:0007669"/>
    <property type="project" value="UniProtKB-KW"/>
</dbReference>
<dbReference type="PROSITE" id="PS51194">
    <property type="entry name" value="HELICASE_CTER"/>
    <property type="match status" value="1"/>
</dbReference>
<keyword evidence="10" id="KW-0238">DNA-binding</keyword>
<dbReference type="PANTHER" id="PTHR47961:SF12">
    <property type="entry name" value="HELICASE POLQ-LIKE"/>
    <property type="match status" value="1"/>
</dbReference>
<proteinExistence type="inferred from homology"/>
<evidence type="ECO:0000256" key="11">
    <source>
        <dbReference type="ARBA" id="ARBA00023204"/>
    </source>
</evidence>
<dbReference type="FunFam" id="3.40.50.300:FF:000813">
    <property type="entry name" value="helicase POLQ-like isoform X1"/>
    <property type="match status" value="1"/>
</dbReference>
<dbReference type="CDD" id="cd18026">
    <property type="entry name" value="DEXHc_POLQ-like"/>
    <property type="match status" value="1"/>
</dbReference>
<keyword evidence="6" id="KW-0227">DNA damage</keyword>
<evidence type="ECO:0000259" key="23">
    <source>
        <dbReference type="PROSITE" id="PS51194"/>
    </source>
</evidence>
<evidence type="ECO:0000256" key="8">
    <source>
        <dbReference type="ARBA" id="ARBA00022806"/>
    </source>
</evidence>
<feature type="domain" description="Helicase ATP-binding" evidence="22">
    <location>
        <begin position="299"/>
        <end position="473"/>
    </location>
</feature>
<evidence type="ECO:0000259" key="22">
    <source>
        <dbReference type="PROSITE" id="PS51192"/>
    </source>
</evidence>
<feature type="compositionally biased region" description="Basic residues" evidence="21">
    <location>
        <begin position="8"/>
        <end position="21"/>
    </location>
</feature>
<evidence type="ECO:0000256" key="17">
    <source>
        <dbReference type="ARBA" id="ARBA00053573"/>
    </source>
</evidence>
<evidence type="ECO:0000256" key="4">
    <source>
        <dbReference type="ARBA" id="ARBA00022454"/>
    </source>
</evidence>
<dbReference type="InterPro" id="IPR046931">
    <property type="entry name" value="HTH_61"/>
</dbReference>
<dbReference type="Gene3D" id="3.40.50.300">
    <property type="entry name" value="P-loop containing nucleotide triphosphate hydrolases"/>
    <property type="match status" value="2"/>
</dbReference>
<gene>
    <name evidence="24" type="primary">Helq</name>
    <name evidence="24" type="ORF">BARMAR_R09527</name>
</gene>
<keyword evidence="5" id="KW-0547">Nucleotide-binding</keyword>
<keyword evidence="4" id="KW-0158">Chromosome</keyword>
<comment type="subcellular location">
    <subcellularLocation>
        <location evidence="2">Chromosome</location>
    </subcellularLocation>
    <subcellularLocation>
        <location evidence="1">Nucleus</location>
    </subcellularLocation>
</comment>
<evidence type="ECO:0000256" key="21">
    <source>
        <dbReference type="SAM" id="MobiDB-lite"/>
    </source>
</evidence>
<dbReference type="Pfam" id="PF00270">
    <property type="entry name" value="DEAD"/>
    <property type="match status" value="1"/>
</dbReference>
<dbReference type="InterPro" id="IPR011545">
    <property type="entry name" value="DEAD/DEAH_box_helicase_dom"/>
</dbReference>
<dbReference type="Proteomes" id="UP000578343">
    <property type="component" value="Unassembled WGS sequence"/>
</dbReference>
<sequence>MAEPSLAVRRKSHLRSIRKRSQAPVPPSAVCSSVARKRPSSGGEEPPAETLCSNDSEEDMFGDYDRFCGDDSLLAQVDDIEKKCLQDKNKVPGKINFGNLQSGIHQKKQDNFSTSGDMVVLEAGKEDALQMNENDPIDSNQELPESVLDELPSSQLLYFEKLDGFSFDSRISAISERRNMCVNTSLDKIESPSSFCPDAEHRNRPTDFSCDLFKTESLKDHLKSAMTGNAKAQALQVSKTKQLQEAVLSKEICVARKTIGSSYVDIGPFYGLPSKVKDLFRQLQGIETLYEWQHDCLMLESLQQRKNLIYSLPTSGGKTLVAEIIILQELLCRRKDVLMILPYVAIVQEKVWIRNLSSFGIELDFLVEEYAGSKGRFPPIKRRIKKSLYIATIEKGHALVNSLIETERIDDLGLVVVDELHMLGEGSRGATLEMTLAKILYTSKNTQIIGMSATLNNVGDLQKFLQAEYYTNNFRPVELKEYVKIQDTIYAVDSKTENGFTFSRLLNFKYSSNLEKADPDHIIALVTEVIPKYSCLIFCPSKKNCENVASMVCKYLKKEFRAHREKEKQDLIKNLKNIGNGNICPVLKQTIPFGIAYHHSGLTNDERKSIEEAYSTGVLCLLACTATLAAGVNLPARRVILRAPYVANNFLKKNQYKQMIGRAGRAGIDSAGESILIVQEKDKHLVQDLVNSPLENCYSGLLLELTKGMQSLLLSLVGLKIAVTHEEVNNFMCSTLLGVQQQLLSKEKSLSEIIKDGLENLIEKGLLKGGVSEKDHNSKCMLTITPLGKATYKGSIDLAYCSLLYRELKKGLEGLVLESYLHLLYLATPYDMTSNCSPDWMTYLRQFNQLSAAELKVVDILGVPESFITKKASGQAIRKNVDSAVVNRLYLSFILYTLLKETNIWSVSEKFNMSRGHVQNLLNSAASFASCVLHFCEELEEFWVYKALLTELTKQLTYCVKTELIPLMEVAGVLEARAKQLYNAGYKTLAHLANANPETLVKTIEHLSQYQAKQIVSSAKV</sequence>
<dbReference type="InterPro" id="IPR027417">
    <property type="entry name" value="P-loop_NTPase"/>
</dbReference>
<dbReference type="Gene3D" id="1.10.150.20">
    <property type="entry name" value="5' to 3' exonuclease, C-terminal subdomain"/>
    <property type="match status" value="1"/>
</dbReference>
<feature type="region of interest" description="Disordered" evidence="21">
    <location>
        <begin position="1"/>
        <end position="56"/>
    </location>
</feature>
<evidence type="ECO:0000256" key="1">
    <source>
        <dbReference type="ARBA" id="ARBA00004123"/>
    </source>
</evidence>
<evidence type="ECO:0000256" key="12">
    <source>
        <dbReference type="ARBA" id="ARBA00023235"/>
    </source>
</evidence>
<evidence type="ECO:0000256" key="10">
    <source>
        <dbReference type="ARBA" id="ARBA00023125"/>
    </source>
</evidence>
<evidence type="ECO:0000256" key="19">
    <source>
        <dbReference type="ARBA" id="ARBA00074990"/>
    </source>
</evidence>
<evidence type="ECO:0000256" key="2">
    <source>
        <dbReference type="ARBA" id="ARBA00004286"/>
    </source>
</evidence>
<dbReference type="Pfam" id="PF21099">
    <property type="entry name" value="POLQ_helical"/>
    <property type="match status" value="1"/>
</dbReference>
<dbReference type="OrthoDB" id="2320933at2759"/>
<keyword evidence="25" id="KW-1185">Reference proteome</keyword>
<protein>
    <recommendedName>
        <fullName evidence="18">Helicase POLQ-like</fullName>
        <ecNumber evidence="15">5.6.2.4</ecNumber>
    </recommendedName>
    <alternativeName>
        <fullName evidence="20">Mus308-like helicase</fullName>
    </alternativeName>
    <alternativeName>
        <fullName evidence="19">POLQ-like helicase</fullName>
    </alternativeName>
</protein>
<evidence type="ECO:0000313" key="25">
    <source>
        <dbReference type="Proteomes" id="UP000578343"/>
    </source>
</evidence>
<evidence type="ECO:0000256" key="9">
    <source>
        <dbReference type="ARBA" id="ARBA00022840"/>
    </source>
</evidence>
<evidence type="ECO:0000256" key="20">
    <source>
        <dbReference type="ARBA" id="ARBA00076391"/>
    </source>
</evidence>
<dbReference type="Gene3D" id="1.10.3380.20">
    <property type="match status" value="1"/>
</dbReference>
<keyword evidence="8 24" id="KW-0347">Helicase</keyword>
<dbReference type="Pfam" id="PF20470">
    <property type="entry name" value="HTH_61"/>
    <property type="match status" value="1"/>
</dbReference>
<evidence type="ECO:0000313" key="24">
    <source>
        <dbReference type="EMBL" id="NXG80748.1"/>
    </source>
</evidence>
<comment type="function">
    <text evidence="17">Single-stranded 3'-5' DNA helicase that plays a key role in homology-driven double-strand break (DSB) repair. Involved in different DSB repair mechanisms that are guided by annealing of extensive stretches of complementary bases at break ends, such as microhomology-mediated end-joining (MMEJ), single-strand annealing (SSA) or synthesis-dependent strand annealing (SDSA). Possesses both DNA unwinding and annealing activities. Forms a complex with RAD51, stimulating HELQ DNA helicase activity and ability to unwing DNA. Efficiently unwinds substrates containing 3' overhangs or a D-loop. In contrast, interaction with the replication protein A (RPA/RP-A) complex inhibits DNA unwinding by HELQ but strongly stimulates DNA strand annealing. Triggers displacement of RPA from single-stranded DNA to facilitate annealing of complementary sequences.</text>
</comment>
<dbReference type="AlphaFoldDB" id="A0A7K9EV82"/>
<keyword evidence="7" id="KW-0378">Hydrolase</keyword>
<feature type="non-terminal residue" evidence="24">
    <location>
        <position position="1"/>
    </location>
</feature>
<keyword evidence="12" id="KW-0413">Isomerase</keyword>
<keyword evidence="13" id="KW-0539">Nucleus</keyword>
<accession>A0A7K9EV82</accession>
<dbReference type="GO" id="GO:0005694">
    <property type="term" value="C:chromosome"/>
    <property type="evidence" value="ECO:0007669"/>
    <property type="project" value="UniProtKB-SubCell"/>
</dbReference>
<evidence type="ECO:0000256" key="6">
    <source>
        <dbReference type="ARBA" id="ARBA00022763"/>
    </source>
</evidence>
<dbReference type="GO" id="GO:0016787">
    <property type="term" value="F:hydrolase activity"/>
    <property type="evidence" value="ECO:0007669"/>
    <property type="project" value="UniProtKB-KW"/>
</dbReference>
<dbReference type="EMBL" id="VWZK01021846">
    <property type="protein sequence ID" value="NXG80748.1"/>
    <property type="molecule type" value="Genomic_DNA"/>
</dbReference>
<dbReference type="CDD" id="cd18795">
    <property type="entry name" value="SF2_C_Ski2"/>
    <property type="match status" value="1"/>
</dbReference>
<evidence type="ECO:0000256" key="14">
    <source>
        <dbReference type="ARBA" id="ARBA00034617"/>
    </source>
</evidence>
<dbReference type="PANTHER" id="PTHR47961">
    <property type="entry name" value="DNA POLYMERASE THETA, PUTATIVE (AFU_ORTHOLOGUE AFUA_1G05260)-RELATED"/>
    <property type="match status" value="1"/>
</dbReference>
<comment type="caution">
    <text evidence="24">The sequence shown here is derived from an EMBL/GenBank/DDBJ whole genome shotgun (WGS) entry which is preliminary data.</text>
</comment>
<dbReference type="GO" id="GO:0003677">
    <property type="term" value="F:DNA binding"/>
    <property type="evidence" value="ECO:0007669"/>
    <property type="project" value="UniProtKB-KW"/>
</dbReference>
<evidence type="ECO:0000256" key="7">
    <source>
        <dbReference type="ARBA" id="ARBA00022801"/>
    </source>
</evidence>
<dbReference type="PROSITE" id="PS51192">
    <property type="entry name" value="HELICASE_ATP_BIND_1"/>
    <property type="match status" value="1"/>
</dbReference>
<dbReference type="GO" id="GO:0006281">
    <property type="term" value="P:DNA repair"/>
    <property type="evidence" value="ECO:0007669"/>
    <property type="project" value="UniProtKB-KW"/>
</dbReference>